<dbReference type="GO" id="GO:0006465">
    <property type="term" value="P:signal peptide processing"/>
    <property type="evidence" value="ECO:0007669"/>
    <property type="project" value="TreeGrafter"/>
</dbReference>
<dbReference type="GO" id="GO:0033619">
    <property type="term" value="P:membrane protein proteolysis"/>
    <property type="evidence" value="ECO:0007669"/>
    <property type="project" value="TreeGrafter"/>
</dbReference>
<protein>
    <recommendedName>
        <fullName evidence="12">Peptidase A22B, signal peptide peptidase</fullName>
    </recommendedName>
</protein>
<evidence type="ECO:0000256" key="2">
    <source>
        <dbReference type="ARBA" id="ARBA00006859"/>
    </source>
</evidence>
<name>A0A1E3PHD8_9ASCO</name>
<keyword evidence="4" id="KW-0378">Hydrolase</keyword>
<keyword evidence="6 9" id="KW-1133">Transmembrane helix</keyword>
<feature type="compositionally biased region" description="Basic residues" evidence="8">
    <location>
        <begin position="497"/>
        <end position="513"/>
    </location>
</feature>
<dbReference type="AlphaFoldDB" id="A0A1E3PHD8"/>
<evidence type="ECO:0000256" key="8">
    <source>
        <dbReference type="SAM" id="MobiDB-lite"/>
    </source>
</evidence>
<dbReference type="OrthoDB" id="29661at2759"/>
<evidence type="ECO:0000256" key="3">
    <source>
        <dbReference type="ARBA" id="ARBA00022692"/>
    </source>
</evidence>
<comment type="similarity">
    <text evidence="2">Belongs to the peptidase A22B family.</text>
</comment>
<evidence type="ECO:0000256" key="6">
    <source>
        <dbReference type="ARBA" id="ARBA00022989"/>
    </source>
</evidence>
<dbReference type="GO" id="GO:0098553">
    <property type="term" value="C:lumenal side of endoplasmic reticulum membrane"/>
    <property type="evidence" value="ECO:0007669"/>
    <property type="project" value="TreeGrafter"/>
</dbReference>
<feature type="transmembrane region" description="Helical" evidence="9">
    <location>
        <begin position="382"/>
        <end position="401"/>
    </location>
</feature>
<evidence type="ECO:0000313" key="10">
    <source>
        <dbReference type="EMBL" id="ODQ64624.1"/>
    </source>
</evidence>
<feature type="transmembrane region" description="Helical" evidence="9">
    <location>
        <begin position="338"/>
        <end position="362"/>
    </location>
</feature>
<feature type="transmembrane region" description="Helical" evidence="9">
    <location>
        <begin position="427"/>
        <end position="449"/>
    </location>
</feature>
<sequence>METVFDPLIEKAAYPTLEDIKGAITLTTPLELIDSYLQVYLDKLVPYLDKYVTPYTTIVQNTFVECVESLPIDTIWVTYATILISAISIIYFASLATLQKPKNALKPDPSSPLFHPSDLEEVITDDRMISENEAYMMPIMGGIALTSMYYAMKYYTVDNIQFIFKSYFLFTGTFSAAATFSIFLKGLLRIIFNASLPHWRWCLAKDNTNQPFGLVSNIDVELEKKVRASLIERKKKKAAKLAIDSNKEVSDTEFAEENQPTPEEISAKLAPVIETPDQYMNFNFSLGEVLGFPFAIVLSYLYWKTDHWVFGNILGTSVAVTGIRMLKLDTFRTAFIMLAGLFFYDIFFVFGTDVMITVATKIDAPIKLSVPRINVTDPAKSMAMLGLGDIVVPAFFLSLCLRFDSFMFYKNNQDLPYSLARKFPKPYFNFGMLAYIFGLGLTIFIMHTFKAAQPALLYLCPAIASSTLITGYFRNEIKDIWSFSDSEVNDKNDKKLNKSSKKAKGKAQKKKST</sequence>
<keyword evidence="11" id="KW-1185">Reference proteome</keyword>
<dbReference type="PANTHER" id="PTHR12174">
    <property type="entry name" value="SIGNAL PEPTIDE PEPTIDASE"/>
    <property type="match status" value="1"/>
</dbReference>
<reference evidence="10 11" key="1">
    <citation type="journal article" date="2016" name="Proc. Natl. Acad. Sci. U.S.A.">
        <title>Comparative genomics of biotechnologically important yeasts.</title>
        <authorList>
            <person name="Riley R."/>
            <person name="Haridas S."/>
            <person name="Wolfe K.H."/>
            <person name="Lopes M.R."/>
            <person name="Hittinger C.T."/>
            <person name="Goeker M."/>
            <person name="Salamov A.A."/>
            <person name="Wisecaver J.H."/>
            <person name="Long T.M."/>
            <person name="Calvey C.H."/>
            <person name="Aerts A.L."/>
            <person name="Barry K.W."/>
            <person name="Choi C."/>
            <person name="Clum A."/>
            <person name="Coughlan A.Y."/>
            <person name="Deshpande S."/>
            <person name="Douglass A.P."/>
            <person name="Hanson S.J."/>
            <person name="Klenk H.-P."/>
            <person name="LaButti K.M."/>
            <person name="Lapidus A."/>
            <person name="Lindquist E.A."/>
            <person name="Lipzen A.M."/>
            <person name="Meier-Kolthoff J.P."/>
            <person name="Ohm R.A."/>
            <person name="Otillar R.P."/>
            <person name="Pangilinan J.L."/>
            <person name="Peng Y."/>
            <person name="Rokas A."/>
            <person name="Rosa C.A."/>
            <person name="Scheuner C."/>
            <person name="Sibirny A.A."/>
            <person name="Slot J.C."/>
            <person name="Stielow J.B."/>
            <person name="Sun H."/>
            <person name="Kurtzman C.P."/>
            <person name="Blackwell M."/>
            <person name="Grigoriev I.V."/>
            <person name="Jeffries T.W."/>
        </authorList>
    </citation>
    <scope>NUCLEOTIDE SEQUENCE [LARGE SCALE GENOMIC DNA]</scope>
    <source>
        <strain evidence="10 11">DSM 6958</strain>
    </source>
</reference>
<dbReference type="GO" id="GO:0098554">
    <property type="term" value="C:cytoplasmic side of endoplasmic reticulum membrane"/>
    <property type="evidence" value="ECO:0007669"/>
    <property type="project" value="TreeGrafter"/>
</dbReference>
<organism evidence="10 11">
    <name type="scientific">Nadsonia fulvescens var. elongata DSM 6958</name>
    <dbReference type="NCBI Taxonomy" id="857566"/>
    <lineage>
        <taxon>Eukaryota</taxon>
        <taxon>Fungi</taxon>
        <taxon>Dikarya</taxon>
        <taxon>Ascomycota</taxon>
        <taxon>Saccharomycotina</taxon>
        <taxon>Dipodascomycetes</taxon>
        <taxon>Dipodascales</taxon>
        <taxon>Dipodascales incertae sedis</taxon>
        <taxon>Nadsonia</taxon>
    </lineage>
</organism>
<dbReference type="InterPro" id="IPR006639">
    <property type="entry name" value="Preselin/SPP"/>
</dbReference>
<evidence type="ECO:0000256" key="1">
    <source>
        <dbReference type="ARBA" id="ARBA00004477"/>
    </source>
</evidence>
<evidence type="ECO:0000256" key="9">
    <source>
        <dbReference type="SAM" id="Phobius"/>
    </source>
</evidence>
<dbReference type="GO" id="GO:0042500">
    <property type="term" value="F:aspartic endopeptidase activity, intramembrane cleaving"/>
    <property type="evidence" value="ECO:0007669"/>
    <property type="project" value="InterPro"/>
</dbReference>
<feature type="transmembrane region" description="Helical" evidence="9">
    <location>
        <begin position="76"/>
        <end position="98"/>
    </location>
</feature>
<proteinExistence type="inferred from homology"/>
<feature type="transmembrane region" description="Helical" evidence="9">
    <location>
        <begin position="164"/>
        <end position="184"/>
    </location>
</feature>
<feature type="transmembrane region" description="Helical" evidence="9">
    <location>
        <begin position="134"/>
        <end position="152"/>
    </location>
</feature>
<accession>A0A1E3PHD8</accession>
<keyword evidence="5" id="KW-0256">Endoplasmic reticulum</keyword>
<dbReference type="PANTHER" id="PTHR12174:SF23">
    <property type="entry name" value="MINOR HISTOCOMPATIBILITY ANTIGEN H13"/>
    <property type="match status" value="1"/>
</dbReference>
<dbReference type="STRING" id="857566.A0A1E3PHD8"/>
<feature type="region of interest" description="Disordered" evidence="8">
    <location>
        <begin position="487"/>
        <end position="513"/>
    </location>
</feature>
<feature type="transmembrane region" description="Helical" evidence="9">
    <location>
        <begin position="309"/>
        <end position="326"/>
    </location>
</feature>
<evidence type="ECO:0000256" key="4">
    <source>
        <dbReference type="ARBA" id="ARBA00022801"/>
    </source>
</evidence>
<keyword evidence="3 9" id="KW-0812">Transmembrane</keyword>
<dbReference type="Pfam" id="PF04258">
    <property type="entry name" value="Peptidase_A22B"/>
    <property type="match status" value="1"/>
</dbReference>
<evidence type="ECO:0000313" key="11">
    <source>
        <dbReference type="Proteomes" id="UP000095009"/>
    </source>
</evidence>
<dbReference type="EMBL" id="KV454411">
    <property type="protein sequence ID" value="ODQ64624.1"/>
    <property type="molecule type" value="Genomic_DNA"/>
</dbReference>
<dbReference type="Proteomes" id="UP000095009">
    <property type="component" value="Unassembled WGS sequence"/>
</dbReference>
<evidence type="ECO:0000256" key="5">
    <source>
        <dbReference type="ARBA" id="ARBA00022824"/>
    </source>
</evidence>
<feature type="transmembrane region" description="Helical" evidence="9">
    <location>
        <begin position="455"/>
        <end position="473"/>
    </location>
</feature>
<keyword evidence="7 9" id="KW-0472">Membrane</keyword>
<evidence type="ECO:0008006" key="12">
    <source>
        <dbReference type="Google" id="ProtNLM"/>
    </source>
</evidence>
<feature type="transmembrane region" description="Helical" evidence="9">
    <location>
        <begin position="284"/>
        <end position="303"/>
    </location>
</feature>
<evidence type="ECO:0000256" key="7">
    <source>
        <dbReference type="ARBA" id="ARBA00023136"/>
    </source>
</evidence>
<gene>
    <name evidence="10" type="ORF">NADFUDRAFT_83559</name>
</gene>
<comment type="subcellular location">
    <subcellularLocation>
        <location evidence="1">Endoplasmic reticulum membrane</location>
        <topology evidence="1">Multi-pass membrane protein</topology>
    </subcellularLocation>
</comment>
<dbReference type="SMART" id="SM00730">
    <property type="entry name" value="PSN"/>
    <property type="match status" value="1"/>
</dbReference>
<dbReference type="InterPro" id="IPR007369">
    <property type="entry name" value="Peptidase_A22B_SPP"/>
</dbReference>